<reference evidence="1 2" key="1">
    <citation type="submission" date="2024-04" db="EMBL/GenBank/DDBJ databases">
        <authorList>
            <person name="Abashina T."/>
            <person name="Shaikin A."/>
        </authorList>
    </citation>
    <scope>NUCLEOTIDE SEQUENCE [LARGE SCALE GENOMIC DNA]</scope>
    <source>
        <strain evidence="1 2">AAFK</strain>
    </source>
</reference>
<dbReference type="Proteomes" id="UP001446205">
    <property type="component" value="Unassembled WGS sequence"/>
</dbReference>
<comment type="caution">
    <text evidence="1">The sequence shown here is derived from an EMBL/GenBank/DDBJ whole genome shotgun (WGS) entry which is preliminary data.</text>
</comment>
<proteinExistence type="predicted"/>
<dbReference type="RefSeq" id="WP_341370226.1">
    <property type="nucleotide sequence ID" value="NZ_JBBPCO010000004.1"/>
</dbReference>
<name>A0ABU9D848_9PROT</name>
<evidence type="ECO:0000313" key="1">
    <source>
        <dbReference type="EMBL" id="MEK8089161.1"/>
    </source>
</evidence>
<organism evidence="1 2">
    <name type="scientific">Thermithiobacillus plumbiphilus</name>
    <dbReference type="NCBI Taxonomy" id="1729899"/>
    <lineage>
        <taxon>Bacteria</taxon>
        <taxon>Pseudomonadati</taxon>
        <taxon>Pseudomonadota</taxon>
        <taxon>Acidithiobacillia</taxon>
        <taxon>Acidithiobacillales</taxon>
        <taxon>Thermithiobacillaceae</taxon>
        <taxon>Thermithiobacillus</taxon>
    </lineage>
</organism>
<evidence type="ECO:0000313" key="2">
    <source>
        <dbReference type="Proteomes" id="UP001446205"/>
    </source>
</evidence>
<accession>A0ABU9D848</accession>
<protein>
    <submittedName>
        <fullName evidence="1">Uncharacterized protein</fullName>
    </submittedName>
</protein>
<gene>
    <name evidence="1" type="ORF">WOB96_05220</name>
</gene>
<dbReference type="EMBL" id="JBBPCO010000004">
    <property type="protein sequence ID" value="MEK8089161.1"/>
    <property type="molecule type" value="Genomic_DNA"/>
</dbReference>
<sequence>MSQKLIKMVKLNNLQYNPNRDPQVYRRTPGQPFRVQVMLEGSGQAQMEIRAEDKTLCNQTVSLPGTASCEVSFKTPGHRVATITVTAGGRSENFDLPLDVEEHAWIG</sequence>
<keyword evidence="2" id="KW-1185">Reference proteome</keyword>